<dbReference type="EMBL" id="VDGE01000019">
    <property type="protein sequence ID" value="TNC71939.1"/>
    <property type="molecule type" value="Genomic_DNA"/>
</dbReference>
<organism evidence="1 2">
    <name type="scientific">Janthinobacterium lividum</name>
    <dbReference type="NCBI Taxonomy" id="29581"/>
    <lineage>
        <taxon>Bacteria</taxon>
        <taxon>Pseudomonadati</taxon>
        <taxon>Pseudomonadota</taxon>
        <taxon>Betaproteobacteria</taxon>
        <taxon>Burkholderiales</taxon>
        <taxon>Oxalobacteraceae</taxon>
        <taxon>Janthinobacterium</taxon>
    </lineage>
</organism>
<evidence type="ECO:0000313" key="1">
    <source>
        <dbReference type="EMBL" id="TNC71939.1"/>
    </source>
</evidence>
<protein>
    <submittedName>
        <fullName evidence="1">Uncharacterized protein</fullName>
    </submittedName>
</protein>
<dbReference type="RefSeq" id="WP_139092730.1">
    <property type="nucleotide sequence ID" value="NZ_VDGE01000019.1"/>
</dbReference>
<dbReference type="Proteomes" id="UP000305681">
    <property type="component" value="Unassembled WGS sequence"/>
</dbReference>
<reference evidence="1 2" key="1">
    <citation type="submission" date="2019-06" db="EMBL/GenBank/DDBJ databases">
        <title>Genome sequence of Janthinobacterium lividum UCD_MED1.</title>
        <authorList>
            <person name="De Leon M.E."/>
            <person name="Jospin G."/>
        </authorList>
    </citation>
    <scope>NUCLEOTIDE SEQUENCE [LARGE SCALE GENOMIC DNA]</scope>
    <source>
        <strain evidence="1 2">UCD_MED1</strain>
    </source>
</reference>
<name>A0A5C4NHM7_9BURK</name>
<proteinExistence type="predicted"/>
<sequence length="272" mass="29075">MRRGLGQGLRLGVAAGKVSLWRSSRWRAPAWTPLGEAAYAPYDAPYGDFATLGQALAQILPAGEYAGWPLSVVLDDGLARLWQVDMPQGAARLADIEAAAALRFQSLYGDAPGLWHSSSAWDARAPFFCAVPRALLAQLTRVAEARKLALLFITPQFARHWNRWHGALKPGAWFGQLQESALTLGVRHEGRLRAVRALPVPPGAGRDWLAQTLAREALLQGVPAPALLQLCGAPPAGWLTPAKEFSCQVFSAPDGENGLSPAARLAHSGGLA</sequence>
<dbReference type="AlphaFoldDB" id="A0A5C4NHM7"/>
<gene>
    <name evidence="1" type="ORF">FHI69_27585</name>
</gene>
<evidence type="ECO:0000313" key="2">
    <source>
        <dbReference type="Proteomes" id="UP000305681"/>
    </source>
</evidence>
<accession>A0A5C4NHM7</accession>
<comment type="caution">
    <text evidence="1">The sequence shown here is derived from an EMBL/GenBank/DDBJ whole genome shotgun (WGS) entry which is preliminary data.</text>
</comment>